<feature type="domain" description="Glutaredoxin" evidence="5">
    <location>
        <begin position="148"/>
        <end position="213"/>
    </location>
</feature>
<evidence type="ECO:0000313" key="6">
    <source>
        <dbReference type="EMBL" id="PFH32937.1"/>
    </source>
</evidence>
<dbReference type="VEuPathDB" id="ToxoDB:BESB_081360"/>
<dbReference type="PROSITE" id="PS51354">
    <property type="entry name" value="GLUTAREDOXIN_2"/>
    <property type="match status" value="1"/>
</dbReference>
<evidence type="ECO:0000256" key="2">
    <source>
        <dbReference type="ARBA" id="ARBA00023004"/>
    </source>
</evidence>
<dbReference type="InterPro" id="IPR013766">
    <property type="entry name" value="Thioredoxin_domain"/>
</dbReference>
<protein>
    <submittedName>
        <fullName evidence="6">Glutaredoxin domain-containing protein</fullName>
    </submittedName>
</protein>
<dbReference type="GeneID" id="40313062"/>
<sequence length="238" mass="26725">MAIEIKTLTKSDEVTAFRKQPGKHALLFWQASHGLSQQMKEVFDNFREDFPTVALGTVDVTNERCLAHACSVTEAPTTLFYEDGEFLGRLVGAHPPMATEAMTCWVDSGREALQRVLMDMQPGEQPARPHAELSLPERLRQLINSHPVMVFMKGKREAPFCRFSKQLMAIFAAEGLVLFGTFDVFDDEQVREGLKTYSNWPTYPQVYVKGELIGGVDIIRALCEDGTFADVFPKEAFA</sequence>
<keyword evidence="2" id="KW-0408">Iron</keyword>
<evidence type="ECO:0000313" key="7">
    <source>
        <dbReference type="Proteomes" id="UP000224006"/>
    </source>
</evidence>
<dbReference type="Proteomes" id="UP000224006">
    <property type="component" value="Chromosome VIII"/>
</dbReference>
<dbReference type="AlphaFoldDB" id="A0A2A9MBE0"/>
<dbReference type="PANTHER" id="PTHR10293:SF73">
    <property type="entry name" value="GLUTAREDOXIN-3"/>
    <property type="match status" value="1"/>
</dbReference>
<dbReference type="RefSeq" id="XP_029216946.1">
    <property type="nucleotide sequence ID" value="XM_029366486.1"/>
</dbReference>
<dbReference type="Gene3D" id="3.40.30.10">
    <property type="entry name" value="Glutaredoxin"/>
    <property type="match status" value="2"/>
</dbReference>
<dbReference type="GO" id="GO:0005634">
    <property type="term" value="C:nucleus"/>
    <property type="evidence" value="ECO:0007669"/>
    <property type="project" value="TreeGrafter"/>
</dbReference>
<dbReference type="GO" id="GO:0005829">
    <property type="term" value="C:cytosol"/>
    <property type="evidence" value="ECO:0007669"/>
    <property type="project" value="TreeGrafter"/>
</dbReference>
<name>A0A2A9MBE0_BESBE</name>
<organism evidence="6 7">
    <name type="scientific">Besnoitia besnoiti</name>
    <name type="common">Apicomplexan protozoan</name>
    <dbReference type="NCBI Taxonomy" id="94643"/>
    <lineage>
        <taxon>Eukaryota</taxon>
        <taxon>Sar</taxon>
        <taxon>Alveolata</taxon>
        <taxon>Apicomplexa</taxon>
        <taxon>Conoidasida</taxon>
        <taxon>Coccidia</taxon>
        <taxon>Eucoccidiorida</taxon>
        <taxon>Eimeriorina</taxon>
        <taxon>Sarcocystidae</taxon>
        <taxon>Besnoitia</taxon>
    </lineage>
</organism>
<feature type="domain" description="Thioredoxin" evidence="4">
    <location>
        <begin position="24"/>
        <end position="95"/>
    </location>
</feature>
<keyword evidence="1" id="KW-0479">Metal-binding</keyword>
<dbReference type="FunFam" id="3.40.30.10:FF:000012">
    <property type="entry name" value="Monothiol glutaredoxin"/>
    <property type="match status" value="1"/>
</dbReference>
<keyword evidence="7" id="KW-1185">Reference proteome</keyword>
<dbReference type="STRING" id="94643.A0A2A9MBE0"/>
<evidence type="ECO:0000259" key="5">
    <source>
        <dbReference type="Pfam" id="PF00462"/>
    </source>
</evidence>
<dbReference type="GO" id="GO:0046872">
    <property type="term" value="F:metal ion binding"/>
    <property type="evidence" value="ECO:0007669"/>
    <property type="project" value="UniProtKB-KW"/>
</dbReference>
<accession>A0A2A9MBE0</accession>
<dbReference type="InterPro" id="IPR004480">
    <property type="entry name" value="Monothiol_GRX-rel"/>
</dbReference>
<dbReference type="GO" id="GO:0006879">
    <property type="term" value="P:intracellular iron ion homeostasis"/>
    <property type="evidence" value="ECO:0007669"/>
    <property type="project" value="TreeGrafter"/>
</dbReference>
<dbReference type="Pfam" id="PF00462">
    <property type="entry name" value="Glutaredoxin"/>
    <property type="match status" value="1"/>
</dbReference>
<keyword evidence="3" id="KW-0411">Iron-sulfur</keyword>
<dbReference type="SUPFAM" id="SSF52833">
    <property type="entry name" value="Thioredoxin-like"/>
    <property type="match status" value="2"/>
</dbReference>
<comment type="caution">
    <text evidence="6">The sequence shown here is derived from an EMBL/GenBank/DDBJ whole genome shotgun (WGS) entry which is preliminary data.</text>
</comment>
<dbReference type="InterPro" id="IPR002109">
    <property type="entry name" value="Glutaredoxin"/>
</dbReference>
<dbReference type="InterPro" id="IPR033658">
    <property type="entry name" value="GRX_PICOT-like"/>
</dbReference>
<dbReference type="Pfam" id="PF00085">
    <property type="entry name" value="Thioredoxin"/>
    <property type="match status" value="1"/>
</dbReference>
<dbReference type="EMBL" id="NWUJ01000009">
    <property type="protein sequence ID" value="PFH32937.1"/>
    <property type="molecule type" value="Genomic_DNA"/>
</dbReference>
<dbReference type="CDD" id="cd02947">
    <property type="entry name" value="TRX_family"/>
    <property type="match status" value="1"/>
</dbReference>
<proteinExistence type="predicted"/>
<dbReference type="OrthoDB" id="415696at2759"/>
<dbReference type="InterPro" id="IPR036249">
    <property type="entry name" value="Thioredoxin-like_sf"/>
</dbReference>
<evidence type="ECO:0000256" key="3">
    <source>
        <dbReference type="ARBA" id="ARBA00023014"/>
    </source>
</evidence>
<gene>
    <name evidence="6" type="ORF">BESB_081360</name>
</gene>
<dbReference type="PANTHER" id="PTHR10293">
    <property type="entry name" value="GLUTAREDOXIN FAMILY MEMBER"/>
    <property type="match status" value="1"/>
</dbReference>
<reference evidence="6 7" key="1">
    <citation type="submission" date="2017-09" db="EMBL/GenBank/DDBJ databases">
        <title>Genome sequencing of Besnoitia besnoiti strain Bb-Ger1.</title>
        <authorList>
            <person name="Schares G."/>
            <person name="Venepally P."/>
            <person name="Lorenzi H.A."/>
        </authorList>
    </citation>
    <scope>NUCLEOTIDE SEQUENCE [LARGE SCALE GENOMIC DNA]</scope>
    <source>
        <strain evidence="6 7">Bb-Ger1</strain>
    </source>
</reference>
<evidence type="ECO:0000259" key="4">
    <source>
        <dbReference type="Pfam" id="PF00085"/>
    </source>
</evidence>
<dbReference type="GO" id="GO:0051536">
    <property type="term" value="F:iron-sulfur cluster binding"/>
    <property type="evidence" value="ECO:0007669"/>
    <property type="project" value="UniProtKB-KW"/>
</dbReference>
<evidence type="ECO:0000256" key="1">
    <source>
        <dbReference type="ARBA" id="ARBA00022723"/>
    </source>
</evidence>
<dbReference type="CDD" id="cd03028">
    <property type="entry name" value="GRX_PICOT_like"/>
    <property type="match status" value="1"/>
</dbReference>
<dbReference type="KEGG" id="bbes:BESB_081360"/>